<proteinExistence type="predicted"/>
<comment type="caution">
    <text evidence="1">The sequence shown here is derived from an EMBL/GenBank/DDBJ whole genome shotgun (WGS) entry which is preliminary data.</text>
</comment>
<accession>A0A8J4EWQ7</accession>
<evidence type="ECO:0000313" key="1">
    <source>
        <dbReference type="EMBL" id="GIL46902.1"/>
    </source>
</evidence>
<dbReference type="Proteomes" id="UP000747399">
    <property type="component" value="Unassembled WGS sequence"/>
</dbReference>
<name>A0A8J4EWQ7_9CHLO</name>
<reference evidence="1" key="1">
    <citation type="journal article" date="2021" name="Proc. Natl. Acad. Sci. U.S.A.">
        <title>Three genomes in the algal genus Volvox reveal the fate of a haploid sex-determining region after a transition to homothallism.</title>
        <authorList>
            <person name="Yamamoto K."/>
            <person name="Hamaji T."/>
            <person name="Kawai-Toyooka H."/>
            <person name="Matsuzaki R."/>
            <person name="Takahashi F."/>
            <person name="Nishimura Y."/>
            <person name="Kawachi M."/>
            <person name="Noguchi H."/>
            <person name="Minakuchi Y."/>
            <person name="Umen J.G."/>
            <person name="Toyoda A."/>
            <person name="Nozaki H."/>
        </authorList>
    </citation>
    <scope>NUCLEOTIDE SEQUENCE</scope>
    <source>
        <strain evidence="1">NIES-3780</strain>
    </source>
</reference>
<dbReference type="EMBL" id="BNCO01000004">
    <property type="protein sequence ID" value="GIL46902.1"/>
    <property type="molecule type" value="Genomic_DNA"/>
</dbReference>
<evidence type="ECO:0000313" key="2">
    <source>
        <dbReference type="Proteomes" id="UP000747399"/>
    </source>
</evidence>
<feature type="non-terminal residue" evidence="1">
    <location>
        <position position="133"/>
    </location>
</feature>
<organism evidence="1 2">
    <name type="scientific">Volvox africanus</name>
    <dbReference type="NCBI Taxonomy" id="51714"/>
    <lineage>
        <taxon>Eukaryota</taxon>
        <taxon>Viridiplantae</taxon>
        <taxon>Chlorophyta</taxon>
        <taxon>core chlorophytes</taxon>
        <taxon>Chlorophyceae</taxon>
        <taxon>CS clade</taxon>
        <taxon>Chlamydomonadales</taxon>
        <taxon>Volvocaceae</taxon>
        <taxon>Volvox</taxon>
    </lineage>
</organism>
<gene>
    <name evidence="1" type="ORF">Vafri_3769</name>
</gene>
<sequence>GTAEAFEVSSPVMALAPEPRYRLSDFPEGRALVVLERWCREPLHLGLGGELWAHIREYARGCLAAGLLAPWLASSLSAWLNTFPDAAPPLRLEAVVEAAVREAREGARAEEASIAEGAGPTLEGGPAAVGWEG</sequence>
<dbReference type="AlphaFoldDB" id="A0A8J4EWQ7"/>
<protein>
    <submittedName>
        <fullName evidence="1">Uncharacterized protein</fullName>
    </submittedName>
</protein>
<keyword evidence="2" id="KW-1185">Reference proteome</keyword>
<feature type="non-terminal residue" evidence="1">
    <location>
        <position position="1"/>
    </location>
</feature>